<organism evidence="11 12">
    <name type="scientific">Paenibacillus macquariensis</name>
    <dbReference type="NCBI Taxonomy" id="948756"/>
    <lineage>
        <taxon>Bacteria</taxon>
        <taxon>Bacillati</taxon>
        <taxon>Bacillota</taxon>
        <taxon>Bacilli</taxon>
        <taxon>Bacillales</taxon>
        <taxon>Paenibacillaceae</taxon>
        <taxon>Paenibacillus</taxon>
    </lineage>
</organism>
<protein>
    <recommendedName>
        <fullName evidence="2">histidine kinase</fullName>
        <ecNumber evidence="2">2.7.13.3</ecNumber>
    </recommendedName>
</protein>
<dbReference type="PROSITE" id="PS50112">
    <property type="entry name" value="PAS"/>
    <property type="match status" value="1"/>
</dbReference>
<evidence type="ECO:0000313" key="12">
    <source>
        <dbReference type="Proteomes" id="UP000186666"/>
    </source>
</evidence>
<dbReference type="Pfam" id="PF00512">
    <property type="entry name" value="HisKA"/>
    <property type="match status" value="1"/>
</dbReference>
<evidence type="ECO:0000256" key="2">
    <source>
        <dbReference type="ARBA" id="ARBA00012438"/>
    </source>
</evidence>
<evidence type="ECO:0000256" key="6">
    <source>
        <dbReference type="ARBA" id="ARBA00022777"/>
    </source>
</evidence>
<gene>
    <name evidence="11" type="ORF">SAMN05421578_108141</name>
</gene>
<reference evidence="11 12" key="1">
    <citation type="submission" date="2017-01" db="EMBL/GenBank/DDBJ databases">
        <authorList>
            <person name="Varghese N."/>
            <person name="Submissions S."/>
        </authorList>
    </citation>
    <scope>NUCLEOTIDE SEQUENCE [LARGE SCALE GENOMIC DNA]</scope>
    <source>
        <strain evidence="11 12">ATCC 23464</strain>
    </source>
</reference>
<evidence type="ECO:0000259" key="10">
    <source>
        <dbReference type="PROSITE" id="PS50112"/>
    </source>
</evidence>
<feature type="domain" description="Histidine kinase" evidence="9">
    <location>
        <begin position="275"/>
        <end position="480"/>
    </location>
</feature>
<accession>A0ABY1K331</accession>
<name>A0ABY1K331_9BACL</name>
<dbReference type="PANTHER" id="PTHR43065:SF34">
    <property type="entry name" value="SPORULATION KINASE A"/>
    <property type="match status" value="1"/>
</dbReference>
<dbReference type="SMART" id="SM00091">
    <property type="entry name" value="PAS"/>
    <property type="match status" value="2"/>
</dbReference>
<dbReference type="EC" id="2.7.13.3" evidence="2"/>
<dbReference type="EMBL" id="FTNK01000008">
    <property type="protein sequence ID" value="SIR19304.1"/>
    <property type="molecule type" value="Genomic_DNA"/>
</dbReference>
<feature type="domain" description="PAS" evidence="10">
    <location>
        <begin position="5"/>
        <end position="49"/>
    </location>
</feature>
<dbReference type="PRINTS" id="PR00344">
    <property type="entry name" value="BCTRLSENSOR"/>
</dbReference>
<keyword evidence="4" id="KW-0808">Transferase</keyword>
<evidence type="ECO:0000313" key="11">
    <source>
        <dbReference type="EMBL" id="SIR19304.1"/>
    </source>
</evidence>
<dbReference type="InterPro" id="IPR000014">
    <property type="entry name" value="PAS"/>
</dbReference>
<dbReference type="SMART" id="SM00387">
    <property type="entry name" value="HATPase_c"/>
    <property type="match status" value="1"/>
</dbReference>
<dbReference type="Gene3D" id="3.30.565.10">
    <property type="entry name" value="Histidine kinase-like ATPase, C-terminal domain"/>
    <property type="match status" value="1"/>
</dbReference>
<dbReference type="InterPro" id="IPR005467">
    <property type="entry name" value="His_kinase_dom"/>
</dbReference>
<dbReference type="InterPro" id="IPR003594">
    <property type="entry name" value="HATPase_dom"/>
</dbReference>
<evidence type="ECO:0000256" key="5">
    <source>
        <dbReference type="ARBA" id="ARBA00022741"/>
    </source>
</evidence>
<dbReference type="PROSITE" id="PS50109">
    <property type="entry name" value="HIS_KIN"/>
    <property type="match status" value="1"/>
</dbReference>
<keyword evidence="8" id="KW-0902">Two-component regulatory system</keyword>
<dbReference type="CDD" id="cd00130">
    <property type="entry name" value="PAS"/>
    <property type="match status" value="2"/>
</dbReference>
<dbReference type="Pfam" id="PF02518">
    <property type="entry name" value="HATPase_c"/>
    <property type="match status" value="1"/>
</dbReference>
<dbReference type="Proteomes" id="UP000186666">
    <property type="component" value="Unassembled WGS sequence"/>
</dbReference>
<dbReference type="InterPro" id="IPR035965">
    <property type="entry name" value="PAS-like_dom_sf"/>
</dbReference>
<dbReference type="InterPro" id="IPR036097">
    <property type="entry name" value="HisK_dim/P_sf"/>
</dbReference>
<evidence type="ECO:0000259" key="9">
    <source>
        <dbReference type="PROSITE" id="PS50109"/>
    </source>
</evidence>
<evidence type="ECO:0000256" key="3">
    <source>
        <dbReference type="ARBA" id="ARBA00022553"/>
    </source>
</evidence>
<evidence type="ECO:0000256" key="7">
    <source>
        <dbReference type="ARBA" id="ARBA00022840"/>
    </source>
</evidence>
<comment type="caution">
    <text evidence="11">The sequence shown here is derived from an EMBL/GenBank/DDBJ whole genome shotgun (WGS) entry which is preliminary data.</text>
</comment>
<keyword evidence="3" id="KW-0597">Phosphoprotein</keyword>
<dbReference type="InterPro" id="IPR003661">
    <property type="entry name" value="HisK_dim/P_dom"/>
</dbReference>
<dbReference type="SUPFAM" id="SSF47384">
    <property type="entry name" value="Homodimeric domain of signal transducing histidine kinase"/>
    <property type="match status" value="1"/>
</dbReference>
<keyword evidence="7" id="KW-0067">ATP-binding</keyword>
<dbReference type="SUPFAM" id="SSF55785">
    <property type="entry name" value="PYP-like sensor domain (PAS domain)"/>
    <property type="match status" value="2"/>
</dbReference>
<keyword evidence="5" id="KW-0547">Nucleotide-binding</keyword>
<evidence type="ECO:0000256" key="8">
    <source>
        <dbReference type="ARBA" id="ARBA00023012"/>
    </source>
</evidence>
<sequence>MLPNDSLNYDLVFKHAKIGMALISPTGTFMKVNSTLCELLGYEQHELISLTSQVNIYQAQIDELVKYGQTMESMNIDQHQFEQCYSQRSGNRLYITMNVSIVRDITGIPQFYFTQFEDKTLLRQMGSMLQSTERNLNENEDSFRQLLDKIPQSVFITQNGVFLYVNPAALRLVYATNIEELIGISTRAVVDESNHAALYERERNHDKDYPLAPICYLINCLNGQQKLVEGFSLTITYEGKRAVAGIFKDITEQKQHEEQIMRSEKLSTAGQLAAGIAHEIRNPLTAINGFMKLLRTSDHKKELYFEIIESELKRIEFIVNELLILSKPQASHTSNPLNILPILEHVITLMNVQAALNNIEIIPLFTMTSIWIDGDINQLKQVFINLLKNAMEAMNYGGTIRVTVYYNAYEVQIAVQDEGIGMSPEQINSLGRPFYSTKDKGTGLGFMITQNIIHNHGGAITVESVLKQGTTFTVKLPTISETEEYM</sequence>
<dbReference type="InterPro" id="IPR004358">
    <property type="entry name" value="Sig_transdc_His_kin-like_C"/>
</dbReference>
<keyword evidence="12" id="KW-1185">Reference proteome</keyword>
<dbReference type="SUPFAM" id="SSF55874">
    <property type="entry name" value="ATPase domain of HSP90 chaperone/DNA topoisomerase II/histidine kinase"/>
    <property type="match status" value="1"/>
</dbReference>
<dbReference type="PANTHER" id="PTHR43065">
    <property type="entry name" value="SENSOR HISTIDINE KINASE"/>
    <property type="match status" value="1"/>
</dbReference>
<dbReference type="GO" id="GO:0016301">
    <property type="term" value="F:kinase activity"/>
    <property type="evidence" value="ECO:0007669"/>
    <property type="project" value="UniProtKB-KW"/>
</dbReference>
<dbReference type="CDD" id="cd00082">
    <property type="entry name" value="HisKA"/>
    <property type="match status" value="1"/>
</dbReference>
<evidence type="ECO:0000256" key="1">
    <source>
        <dbReference type="ARBA" id="ARBA00000085"/>
    </source>
</evidence>
<dbReference type="RefSeq" id="WP_068579557.1">
    <property type="nucleotide sequence ID" value="NZ_FTNK01000008.1"/>
</dbReference>
<keyword evidence="6 11" id="KW-0418">Kinase</keyword>
<dbReference type="InterPro" id="IPR036890">
    <property type="entry name" value="HATPase_C_sf"/>
</dbReference>
<dbReference type="NCBIfam" id="TIGR00229">
    <property type="entry name" value="sensory_box"/>
    <property type="match status" value="2"/>
</dbReference>
<comment type="catalytic activity">
    <reaction evidence="1">
        <text>ATP + protein L-histidine = ADP + protein N-phospho-L-histidine.</text>
        <dbReference type="EC" id="2.7.13.3"/>
    </reaction>
</comment>
<dbReference type="Pfam" id="PF13426">
    <property type="entry name" value="PAS_9"/>
    <property type="match status" value="2"/>
</dbReference>
<evidence type="ECO:0000256" key="4">
    <source>
        <dbReference type="ARBA" id="ARBA00022679"/>
    </source>
</evidence>
<dbReference type="SMART" id="SM00388">
    <property type="entry name" value="HisKA"/>
    <property type="match status" value="1"/>
</dbReference>
<dbReference type="Gene3D" id="1.10.287.130">
    <property type="match status" value="1"/>
</dbReference>
<dbReference type="Gene3D" id="3.30.450.20">
    <property type="entry name" value="PAS domain"/>
    <property type="match status" value="2"/>
</dbReference>
<proteinExistence type="predicted"/>